<dbReference type="Pfam" id="PF20209">
    <property type="entry name" value="DUF6570"/>
    <property type="match status" value="1"/>
</dbReference>
<reference evidence="3" key="4">
    <citation type="journal article" date="2015" name="G3 (Bethesda)">
        <title>Genome sequences of three phytopathogenic species of the Magnaporthaceae family of fungi.</title>
        <authorList>
            <person name="Okagaki L.H."/>
            <person name="Nunes C.C."/>
            <person name="Sailsbery J."/>
            <person name="Clay B."/>
            <person name="Brown D."/>
            <person name="John T."/>
            <person name="Oh Y."/>
            <person name="Young N."/>
            <person name="Fitzgerald M."/>
            <person name="Haas B.J."/>
            <person name="Zeng Q."/>
            <person name="Young S."/>
            <person name="Adiconis X."/>
            <person name="Fan L."/>
            <person name="Levin J.Z."/>
            <person name="Mitchell T.K."/>
            <person name="Okubara P.A."/>
            <person name="Farman M.L."/>
            <person name="Kohn L.M."/>
            <person name="Birren B."/>
            <person name="Ma L.-J."/>
            <person name="Dean R.A."/>
        </authorList>
    </citation>
    <scope>NUCLEOTIDE SEQUENCE</scope>
    <source>
        <strain evidence="3">R3-111a-1</strain>
    </source>
</reference>
<dbReference type="GeneID" id="20350426"/>
<reference evidence="4" key="1">
    <citation type="submission" date="2010-07" db="EMBL/GenBank/DDBJ databases">
        <title>The genome sequence of Gaeumannomyces graminis var. tritici strain R3-111a-1.</title>
        <authorList>
            <consortium name="The Broad Institute Genome Sequencing Platform"/>
            <person name="Ma L.-J."/>
            <person name="Dead R."/>
            <person name="Young S."/>
            <person name="Zeng Q."/>
            <person name="Koehrsen M."/>
            <person name="Alvarado L."/>
            <person name="Berlin A."/>
            <person name="Chapman S.B."/>
            <person name="Chen Z."/>
            <person name="Freedman E."/>
            <person name="Gellesch M."/>
            <person name="Goldberg J."/>
            <person name="Griggs A."/>
            <person name="Gujja S."/>
            <person name="Heilman E.R."/>
            <person name="Heiman D."/>
            <person name="Hepburn T."/>
            <person name="Howarth C."/>
            <person name="Jen D."/>
            <person name="Larson L."/>
            <person name="Mehta T."/>
            <person name="Neiman D."/>
            <person name="Pearson M."/>
            <person name="Roberts A."/>
            <person name="Saif S."/>
            <person name="Shea T."/>
            <person name="Shenoy N."/>
            <person name="Sisk P."/>
            <person name="Stolte C."/>
            <person name="Sykes S."/>
            <person name="Walk T."/>
            <person name="White J."/>
            <person name="Yandava C."/>
            <person name="Haas B."/>
            <person name="Nusbaum C."/>
            <person name="Birren B."/>
        </authorList>
    </citation>
    <scope>NUCLEOTIDE SEQUENCE [LARGE SCALE GENOMIC DNA]</scope>
    <source>
        <strain evidence="4">R3-111a-1</strain>
    </source>
</reference>
<evidence type="ECO:0000313" key="2">
    <source>
        <dbReference type="EMBL" id="EJT73118.1"/>
    </source>
</evidence>
<dbReference type="STRING" id="644352.J3P8Y3"/>
<dbReference type="OrthoDB" id="5098383at2759"/>
<reference evidence="3" key="5">
    <citation type="submission" date="2018-04" db="UniProtKB">
        <authorList>
            <consortium name="EnsemblFungi"/>
        </authorList>
    </citation>
    <scope>IDENTIFICATION</scope>
    <source>
        <strain evidence="3">R3-111a-1</strain>
    </source>
</reference>
<reference evidence="2" key="3">
    <citation type="submission" date="2010-09" db="EMBL/GenBank/DDBJ databases">
        <title>Annotation of Gaeumannomyces graminis var. tritici R3-111a-1.</title>
        <authorList>
            <consortium name="The Broad Institute Genome Sequencing Platform"/>
            <person name="Ma L.-J."/>
            <person name="Dead R."/>
            <person name="Young S.K."/>
            <person name="Zeng Q."/>
            <person name="Gargeya S."/>
            <person name="Fitzgerald M."/>
            <person name="Haas B."/>
            <person name="Abouelleil A."/>
            <person name="Alvarado L."/>
            <person name="Arachchi H.M."/>
            <person name="Berlin A."/>
            <person name="Brown A."/>
            <person name="Chapman S.B."/>
            <person name="Chen Z."/>
            <person name="Dunbar C."/>
            <person name="Freedman E."/>
            <person name="Gearin G."/>
            <person name="Gellesch M."/>
            <person name="Goldberg J."/>
            <person name="Griggs A."/>
            <person name="Gujja S."/>
            <person name="Heiman D."/>
            <person name="Howarth C."/>
            <person name="Larson L."/>
            <person name="Lui A."/>
            <person name="MacDonald P.J.P."/>
            <person name="Mehta T."/>
            <person name="Montmayeur A."/>
            <person name="Murphy C."/>
            <person name="Neiman D."/>
            <person name="Pearson M."/>
            <person name="Priest M."/>
            <person name="Roberts A."/>
            <person name="Saif S."/>
            <person name="Shea T."/>
            <person name="Shenoy N."/>
            <person name="Sisk P."/>
            <person name="Stolte C."/>
            <person name="Sykes S."/>
            <person name="Yandava C."/>
            <person name="Wortman J."/>
            <person name="Nusbaum C."/>
            <person name="Birren B."/>
        </authorList>
    </citation>
    <scope>NUCLEOTIDE SEQUENCE</scope>
    <source>
        <strain evidence="2">R3-111a-1</strain>
    </source>
</reference>
<dbReference type="Proteomes" id="UP000006039">
    <property type="component" value="Unassembled WGS sequence"/>
</dbReference>
<feature type="domain" description="DUF6570" evidence="1">
    <location>
        <begin position="3"/>
        <end position="46"/>
    </location>
</feature>
<evidence type="ECO:0000313" key="4">
    <source>
        <dbReference type="Proteomes" id="UP000006039"/>
    </source>
</evidence>
<protein>
    <recommendedName>
        <fullName evidence="1">DUF6570 domain-containing protein</fullName>
    </recommendedName>
</protein>
<reference evidence="2" key="2">
    <citation type="submission" date="2010-07" db="EMBL/GenBank/DDBJ databases">
        <authorList>
            <consortium name="The Broad Institute Genome Sequencing Platform"/>
            <consortium name="Broad Institute Genome Sequencing Center for Infectious Disease"/>
            <person name="Ma L.-J."/>
            <person name="Dead R."/>
            <person name="Young S."/>
            <person name="Zeng Q."/>
            <person name="Koehrsen M."/>
            <person name="Alvarado L."/>
            <person name="Berlin A."/>
            <person name="Chapman S.B."/>
            <person name="Chen Z."/>
            <person name="Freedman E."/>
            <person name="Gellesch M."/>
            <person name="Goldberg J."/>
            <person name="Griggs A."/>
            <person name="Gujja S."/>
            <person name="Heilman E.R."/>
            <person name="Heiman D."/>
            <person name="Hepburn T."/>
            <person name="Howarth C."/>
            <person name="Jen D."/>
            <person name="Larson L."/>
            <person name="Mehta T."/>
            <person name="Neiman D."/>
            <person name="Pearson M."/>
            <person name="Roberts A."/>
            <person name="Saif S."/>
            <person name="Shea T."/>
            <person name="Shenoy N."/>
            <person name="Sisk P."/>
            <person name="Stolte C."/>
            <person name="Sykes S."/>
            <person name="Walk T."/>
            <person name="White J."/>
            <person name="Yandava C."/>
            <person name="Haas B."/>
            <person name="Nusbaum C."/>
            <person name="Birren B."/>
        </authorList>
    </citation>
    <scope>NUCLEOTIDE SEQUENCE</scope>
    <source>
        <strain evidence="2">R3-111a-1</strain>
    </source>
</reference>
<gene>
    <name evidence="3" type="primary">20350426</name>
    <name evidence="2" type="ORF">GGTG_09968</name>
</gene>
<proteinExistence type="predicted"/>
<organism evidence="2">
    <name type="scientific">Gaeumannomyces tritici (strain R3-111a-1)</name>
    <name type="common">Wheat and barley take-all root rot fungus</name>
    <name type="synonym">Gaeumannomyces graminis var. tritici</name>
    <dbReference type="NCBI Taxonomy" id="644352"/>
    <lineage>
        <taxon>Eukaryota</taxon>
        <taxon>Fungi</taxon>
        <taxon>Dikarya</taxon>
        <taxon>Ascomycota</taxon>
        <taxon>Pezizomycotina</taxon>
        <taxon>Sordariomycetes</taxon>
        <taxon>Sordariomycetidae</taxon>
        <taxon>Magnaporthales</taxon>
        <taxon>Magnaporthaceae</taxon>
        <taxon>Gaeumannomyces</taxon>
    </lineage>
</organism>
<dbReference type="EnsemblFungi" id="EJT73118">
    <property type="protein sequence ID" value="EJT73118"/>
    <property type="gene ID" value="GGTG_09968"/>
</dbReference>
<dbReference type="HOGENOM" id="CLU_2413390_0_0_1"/>
<dbReference type="InterPro" id="IPR046700">
    <property type="entry name" value="DUF6570"/>
</dbReference>
<accession>J3P8Y3</accession>
<dbReference type="VEuPathDB" id="FungiDB:GGTG_09968"/>
<dbReference type="RefSeq" id="XP_009226092.1">
    <property type="nucleotide sequence ID" value="XM_009227828.1"/>
</dbReference>
<sequence length="92" mass="10463">MDDIHVSWQGPEKPAPSDLSTLLSVRRRVVERALRWLKRHNSLYANERGALHIHGLLRLQGNMHISSTLGDVAGEDQAEYRESVIWYVGSTN</sequence>
<dbReference type="EMBL" id="GL385399">
    <property type="protein sequence ID" value="EJT73118.1"/>
    <property type="molecule type" value="Genomic_DNA"/>
</dbReference>
<evidence type="ECO:0000259" key="1">
    <source>
        <dbReference type="Pfam" id="PF20209"/>
    </source>
</evidence>
<keyword evidence="4" id="KW-1185">Reference proteome</keyword>
<name>J3P8Y3_GAET3</name>
<dbReference type="AlphaFoldDB" id="J3P8Y3"/>
<evidence type="ECO:0000313" key="3">
    <source>
        <dbReference type="EnsemblFungi" id="EJT73118"/>
    </source>
</evidence>